<feature type="signal peptide" evidence="2">
    <location>
        <begin position="1"/>
        <end position="24"/>
    </location>
</feature>
<dbReference type="OrthoDB" id="5803350at2759"/>
<comment type="caution">
    <text evidence="3">The sequence shown here is derived from an EMBL/GenBank/DDBJ whole genome shotgun (WGS) entry which is preliminary data.</text>
</comment>
<name>A0A4U5LVR0_STECR</name>
<keyword evidence="1" id="KW-0812">Transmembrane</keyword>
<sequence length="127" mass="14209">MRWSFRQIPILLLVLSTFLASATGNEQLTRECLSQASFSDCTVFNRCCDFKCTQNTNSKANPFYLKQGHTCVSILGQISKDHTNCLCETSSAISSMDYGKGRWAKMDIVAGVVLIFIIDMLLLSFTF</sequence>
<evidence type="ECO:0000256" key="2">
    <source>
        <dbReference type="SAM" id="SignalP"/>
    </source>
</evidence>
<keyword evidence="4" id="KW-1185">Reference proteome</keyword>
<dbReference type="EMBL" id="AZBU02000011">
    <property type="protein sequence ID" value="TKR60246.1"/>
    <property type="molecule type" value="Genomic_DNA"/>
</dbReference>
<reference evidence="3 4" key="2">
    <citation type="journal article" date="2019" name="G3 (Bethesda)">
        <title>Hybrid Assembly of the Genome of the Entomopathogenic Nematode Steinernema carpocapsae Identifies the X-Chromosome.</title>
        <authorList>
            <person name="Serra L."/>
            <person name="Macchietto M."/>
            <person name="Macias-Munoz A."/>
            <person name="McGill C.J."/>
            <person name="Rodriguez I.M."/>
            <person name="Rodriguez B."/>
            <person name="Murad R."/>
            <person name="Mortazavi A."/>
        </authorList>
    </citation>
    <scope>NUCLEOTIDE SEQUENCE [LARGE SCALE GENOMIC DNA]</scope>
    <source>
        <strain evidence="3 4">ALL</strain>
    </source>
</reference>
<feature type="transmembrane region" description="Helical" evidence="1">
    <location>
        <begin position="108"/>
        <end position="126"/>
    </location>
</feature>
<protein>
    <submittedName>
        <fullName evidence="3">Uncharacterized protein</fullName>
    </submittedName>
</protein>
<evidence type="ECO:0000256" key="1">
    <source>
        <dbReference type="SAM" id="Phobius"/>
    </source>
</evidence>
<reference evidence="3 4" key="1">
    <citation type="journal article" date="2015" name="Genome Biol.">
        <title>Comparative genomics of Steinernema reveals deeply conserved gene regulatory networks.</title>
        <authorList>
            <person name="Dillman A.R."/>
            <person name="Macchietto M."/>
            <person name="Porter C.F."/>
            <person name="Rogers A."/>
            <person name="Williams B."/>
            <person name="Antoshechkin I."/>
            <person name="Lee M.M."/>
            <person name="Goodwin Z."/>
            <person name="Lu X."/>
            <person name="Lewis E.E."/>
            <person name="Goodrich-Blair H."/>
            <person name="Stock S.P."/>
            <person name="Adams B.J."/>
            <person name="Sternberg P.W."/>
            <person name="Mortazavi A."/>
        </authorList>
    </citation>
    <scope>NUCLEOTIDE SEQUENCE [LARGE SCALE GENOMIC DNA]</scope>
    <source>
        <strain evidence="3 4">ALL</strain>
    </source>
</reference>
<evidence type="ECO:0000313" key="4">
    <source>
        <dbReference type="Proteomes" id="UP000298663"/>
    </source>
</evidence>
<accession>A0A4U5LVR0</accession>
<proteinExistence type="predicted"/>
<feature type="chain" id="PRO_5020224064" evidence="2">
    <location>
        <begin position="25"/>
        <end position="127"/>
    </location>
</feature>
<keyword evidence="2" id="KW-0732">Signal</keyword>
<keyword evidence="1" id="KW-0472">Membrane</keyword>
<dbReference type="Proteomes" id="UP000298663">
    <property type="component" value="Unassembled WGS sequence"/>
</dbReference>
<gene>
    <name evidence="3" type="ORF">L596_027524</name>
</gene>
<keyword evidence="1" id="KW-1133">Transmembrane helix</keyword>
<dbReference type="AlphaFoldDB" id="A0A4U5LVR0"/>
<organism evidence="3 4">
    <name type="scientific">Steinernema carpocapsae</name>
    <name type="common">Entomopathogenic nematode</name>
    <dbReference type="NCBI Taxonomy" id="34508"/>
    <lineage>
        <taxon>Eukaryota</taxon>
        <taxon>Metazoa</taxon>
        <taxon>Ecdysozoa</taxon>
        <taxon>Nematoda</taxon>
        <taxon>Chromadorea</taxon>
        <taxon>Rhabditida</taxon>
        <taxon>Tylenchina</taxon>
        <taxon>Panagrolaimomorpha</taxon>
        <taxon>Strongyloidoidea</taxon>
        <taxon>Steinernematidae</taxon>
        <taxon>Steinernema</taxon>
    </lineage>
</organism>
<evidence type="ECO:0000313" key="3">
    <source>
        <dbReference type="EMBL" id="TKR60246.1"/>
    </source>
</evidence>